<organism evidence="7 8">
    <name type="scientific">Thelonectria olida</name>
    <dbReference type="NCBI Taxonomy" id="1576542"/>
    <lineage>
        <taxon>Eukaryota</taxon>
        <taxon>Fungi</taxon>
        <taxon>Dikarya</taxon>
        <taxon>Ascomycota</taxon>
        <taxon>Pezizomycotina</taxon>
        <taxon>Sordariomycetes</taxon>
        <taxon>Hypocreomycetidae</taxon>
        <taxon>Hypocreales</taxon>
        <taxon>Nectriaceae</taxon>
        <taxon>Thelonectria</taxon>
    </lineage>
</organism>
<evidence type="ECO:0000256" key="3">
    <source>
        <dbReference type="ARBA" id="ARBA00010707"/>
    </source>
</evidence>
<evidence type="ECO:0000313" key="7">
    <source>
        <dbReference type="EMBL" id="KAH6886495.1"/>
    </source>
</evidence>
<feature type="region of interest" description="Disordered" evidence="6">
    <location>
        <begin position="716"/>
        <end position="761"/>
    </location>
</feature>
<protein>
    <recommendedName>
        <fullName evidence="4">Inheritance of peroxisomes protein 1</fullName>
    </recommendedName>
</protein>
<dbReference type="AlphaFoldDB" id="A0A9P9ANI5"/>
<comment type="similarity">
    <text evidence="3">Belongs to the INP1 family.</text>
</comment>
<evidence type="ECO:0000256" key="4">
    <source>
        <dbReference type="ARBA" id="ARBA00021397"/>
    </source>
</evidence>
<reference evidence="7 8" key="1">
    <citation type="journal article" date="2021" name="Nat. Commun.">
        <title>Genetic determinants of endophytism in the Arabidopsis root mycobiome.</title>
        <authorList>
            <person name="Mesny F."/>
            <person name="Miyauchi S."/>
            <person name="Thiergart T."/>
            <person name="Pickel B."/>
            <person name="Atanasova L."/>
            <person name="Karlsson M."/>
            <person name="Huettel B."/>
            <person name="Barry K.W."/>
            <person name="Haridas S."/>
            <person name="Chen C."/>
            <person name="Bauer D."/>
            <person name="Andreopoulos W."/>
            <person name="Pangilinan J."/>
            <person name="LaButti K."/>
            <person name="Riley R."/>
            <person name="Lipzen A."/>
            <person name="Clum A."/>
            <person name="Drula E."/>
            <person name="Henrissat B."/>
            <person name="Kohler A."/>
            <person name="Grigoriev I.V."/>
            <person name="Martin F.M."/>
            <person name="Hacquard S."/>
        </authorList>
    </citation>
    <scope>NUCLEOTIDE SEQUENCE [LARGE SCALE GENOMIC DNA]</scope>
    <source>
        <strain evidence="7 8">MPI-CAGE-CH-0241</strain>
    </source>
</reference>
<feature type="region of interest" description="Disordered" evidence="6">
    <location>
        <begin position="355"/>
        <end position="385"/>
    </location>
</feature>
<feature type="compositionally biased region" description="Polar residues" evidence="6">
    <location>
        <begin position="374"/>
        <end position="383"/>
    </location>
</feature>
<feature type="region of interest" description="Disordered" evidence="6">
    <location>
        <begin position="184"/>
        <end position="262"/>
    </location>
</feature>
<name>A0A9P9ANI5_9HYPO</name>
<evidence type="ECO:0000313" key="8">
    <source>
        <dbReference type="Proteomes" id="UP000777438"/>
    </source>
</evidence>
<dbReference type="GO" id="GO:0045033">
    <property type="term" value="P:peroxisome inheritance"/>
    <property type="evidence" value="ECO:0007669"/>
    <property type="project" value="InterPro"/>
</dbReference>
<evidence type="ECO:0000256" key="6">
    <source>
        <dbReference type="SAM" id="MobiDB-lite"/>
    </source>
</evidence>
<feature type="compositionally biased region" description="Basic and acidic residues" evidence="6">
    <location>
        <begin position="311"/>
        <end position="320"/>
    </location>
</feature>
<evidence type="ECO:0000256" key="2">
    <source>
        <dbReference type="ARBA" id="ARBA00004421"/>
    </source>
</evidence>
<feature type="compositionally biased region" description="Low complexity" evidence="6">
    <location>
        <begin position="740"/>
        <end position="750"/>
    </location>
</feature>
<feature type="region of interest" description="Disordered" evidence="6">
    <location>
        <begin position="426"/>
        <end position="512"/>
    </location>
</feature>
<feature type="compositionally biased region" description="Basic residues" evidence="6">
    <location>
        <begin position="717"/>
        <end position="735"/>
    </location>
</feature>
<keyword evidence="8" id="KW-1185">Reference proteome</keyword>
<feature type="compositionally biased region" description="Polar residues" evidence="6">
    <location>
        <begin position="224"/>
        <end position="242"/>
    </location>
</feature>
<feature type="compositionally biased region" description="Low complexity" evidence="6">
    <location>
        <begin position="492"/>
        <end position="505"/>
    </location>
</feature>
<sequence length="761" mass="84516">MDDSSLSLPVFRTPRRVATAPISLAESARASSPLVEGIVETLYNHPNAKIISFTVSGRAFSRSTGLPVEDAPGTLSWSSQLERTIAVGPFRIYRAPGSVAFLNCGSALQPILPRSQCWCIDEVNSKFVLQIRRPNYWRIELPVTDPEDQQRAELLRVVFDKILQFEKTECPFKRAFTVELPEPQTPVRKRPWTPVQRSLSSSPAVDADSPDSPASTSRRASFLQRGSTPTPLSFRQRANSLDFSDDPPVSRRASSADPPPIVRTETAKLEAKIEADALDELARAALENNTPLRDWDQYTEFQDANTTPSRTQRDDRDRETQRSILESLLVPSHSSPRTSNFAELHAQFSRAGTLTPELQDEGSSSEDHQEISPRTESSPQGDVSAQDEDMVYELHEGSGNKGDRMKTRLRRTTRFAVARSVTLPPHLKLSMDRSSDSSIMPPTMQADTPRPASPSHADEDMSSSEFEDMIKSPGLRRRGSDDSFHSVKSWRSQSGPPQSPLLSQPNTIDTDPNELTIVKGLVENHARLNGEVSETGNDWETRWVGEGEPFHASMDMVLEDEPPLKMAGAFPVATGPDNGDEAPPAVVRRRRTTTVTSHRPTTSSISVGHRAFQPLPPAANFFNPAPNVERRPLNRLEAIKQIPMAIISKTLGMLLGPPAHLIALMLKVAAKILAGEWRGLVFGYDEEGEEIPVQWDYSEGDFSDWSDDELHASNYPRRQHHRHHSHHRQNSHPKTRGTPDESAAVESSESSSDDSRSWGVD</sequence>
<dbReference type="OrthoDB" id="4097008at2759"/>
<proteinExistence type="inferred from homology"/>
<feature type="region of interest" description="Disordered" evidence="6">
    <location>
        <begin position="296"/>
        <end position="320"/>
    </location>
</feature>
<gene>
    <name evidence="7" type="ORF">B0T10DRAFT_82406</name>
</gene>
<dbReference type="Proteomes" id="UP000777438">
    <property type="component" value="Unassembled WGS sequence"/>
</dbReference>
<feature type="compositionally biased region" description="Polar residues" evidence="6">
    <location>
        <begin position="299"/>
        <end position="309"/>
    </location>
</feature>
<accession>A0A9P9ANI5</accession>
<comment type="function">
    <text evidence="1">Required for peroxisome inheritance.</text>
</comment>
<comment type="subcellular location">
    <subcellularLocation>
        <location evidence="2">Peroxisome membrane</location>
        <topology evidence="2">Peripheral membrane protein</topology>
    </subcellularLocation>
</comment>
<feature type="compositionally biased region" description="Low complexity" evidence="6">
    <location>
        <begin position="198"/>
        <end position="221"/>
    </location>
</feature>
<evidence type="ECO:0000256" key="5">
    <source>
        <dbReference type="ARBA" id="ARBA00023136"/>
    </source>
</evidence>
<keyword evidence="5" id="KW-0472">Membrane</keyword>
<evidence type="ECO:0000256" key="1">
    <source>
        <dbReference type="ARBA" id="ARBA00003594"/>
    </source>
</evidence>
<dbReference type="InterPro" id="IPR024758">
    <property type="entry name" value="Inp1"/>
</dbReference>
<comment type="caution">
    <text evidence="7">The sequence shown here is derived from an EMBL/GenBank/DDBJ whole genome shotgun (WGS) entry which is preliminary data.</text>
</comment>
<dbReference type="EMBL" id="JAGPYM010000016">
    <property type="protein sequence ID" value="KAH6886495.1"/>
    <property type="molecule type" value="Genomic_DNA"/>
</dbReference>
<dbReference type="GO" id="GO:0005780">
    <property type="term" value="C:extrinsic component of intraperoxisomal membrane"/>
    <property type="evidence" value="ECO:0007669"/>
    <property type="project" value="InterPro"/>
</dbReference>
<dbReference type="Pfam" id="PF12634">
    <property type="entry name" value="Inp1"/>
    <property type="match status" value="1"/>
</dbReference>